<feature type="region of interest" description="Disordered" evidence="1">
    <location>
        <begin position="45"/>
        <end position="87"/>
    </location>
</feature>
<reference evidence="4" key="1">
    <citation type="journal article" date="2019" name="Int. J. Syst. Evol. Microbiol.">
        <title>The Global Catalogue of Microorganisms (GCM) 10K type strain sequencing project: providing services to taxonomists for standard genome sequencing and annotation.</title>
        <authorList>
            <consortium name="The Broad Institute Genomics Platform"/>
            <consortium name="The Broad Institute Genome Sequencing Center for Infectious Disease"/>
            <person name="Wu L."/>
            <person name="Ma J."/>
        </authorList>
    </citation>
    <scope>NUCLEOTIDE SEQUENCE [LARGE SCALE GENOMIC DNA]</scope>
    <source>
        <strain evidence="4">JCM 18306</strain>
    </source>
</reference>
<feature type="domain" description="eCIS core" evidence="2">
    <location>
        <begin position="106"/>
        <end position="175"/>
    </location>
</feature>
<feature type="region of interest" description="Disordered" evidence="1">
    <location>
        <begin position="181"/>
        <end position="207"/>
    </location>
</feature>
<dbReference type="InterPro" id="IPR025295">
    <property type="entry name" value="eCIS_core_dom"/>
</dbReference>
<sequence length="492" mass="52306">MRAHGTRGRSSDERDATNRQVAAVSAPVQRMLDLQRLAGNAAVARSVETERHRHGPGCGHAGPAVQRREAPHEHGPGCGHGAVEDTGPTAQRSLLDAARNTPSTSLPGAFLAKAKPFFQNDRLSEGRVHDNPIAQRATAALGAEAMTVGKHIFLGPKAVGNTKTLAHEASHLDKNIRGIPETGNNHGAGLTVTDPGQGSERAADTDSDAFMSGAGTAPSVVAQRSVGEQAGDTDQAVQRSTGTGGGGTVQRAGDDALRTARNPAEMIAALEASGHSKDDAWELMQYMGKQQFPAGEGQVDFDMLSHIKDVEKHRIPPVRKTASQGLLAKRWTIRHYTGDDPKSPPTFRDIMSTYDNAKAGGASANTNVADWRSLGNIKFSFYLVAVDGKVPDRNWLNNKHWYAEWDLDSISDCWVSADLLERMNKDMDADGAREALKGAHAFRGSGTKLKELLAASAFGAGNEPAAALDAAIGGAFELKVPNGLPVSKWHPR</sequence>
<evidence type="ECO:0000313" key="3">
    <source>
        <dbReference type="EMBL" id="GAA5214487.1"/>
    </source>
</evidence>
<protein>
    <recommendedName>
        <fullName evidence="2">eCIS core domain-containing protein</fullName>
    </recommendedName>
</protein>
<feature type="compositionally biased region" description="Basic and acidic residues" evidence="1">
    <location>
        <begin position="66"/>
        <end position="75"/>
    </location>
</feature>
<proteinExistence type="predicted"/>
<dbReference type="EMBL" id="BAABJR010000018">
    <property type="protein sequence ID" value="GAA5214487.1"/>
    <property type="molecule type" value="Genomic_DNA"/>
</dbReference>
<dbReference type="RefSeq" id="WP_345635790.1">
    <property type="nucleotide sequence ID" value="NZ_BAABJR010000018.1"/>
</dbReference>
<evidence type="ECO:0000256" key="1">
    <source>
        <dbReference type="SAM" id="MobiDB-lite"/>
    </source>
</evidence>
<evidence type="ECO:0000313" key="4">
    <source>
        <dbReference type="Proteomes" id="UP001499878"/>
    </source>
</evidence>
<evidence type="ECO:0000259" key="2">
    <source>
        <dbReference type="Pfam" id="PF13699"/>
    </source>
</evidence>
<keyword evidence="4" id="KW-1185">Reference proteome</keyword>
<feature type="region of interest" description="Disordered" evidence="1">
    <location>
        <begin position="225"/>
        <end position="252"/>
    </location>
</feature>
<comment type="caution">
    <text evidence="3">The sequence shown here is derived from an EMBL/GenBank/DDBJ whole genome shotgun (WGS) entry which is preliminary data.</text>
</comment>
<organism evidence="3 4">
    <name type="scientific">Streptomyces thinghirensis</name>
    <dbReference type="NCBI Taxonomy" id="551547"/>
    <lineage>
        <taxon>Bacteria</taxon>
        <taxon>Bacillati</taxon>
        <taxon>Actinomycetota</taxon>
        <taxon>Actinomycetes</taxon>
        <taxon>Kitasatosporales</taxon>
        <taxon>Streptomycetaceae</taxon>
        <taxon>Streptomyces</taxon>
    </lineage>
</organism>
<dbReference type="Pfam" id="PF13699">
    <property type="entry name" value="eCIS_core"/>
    <property type="match status" value="1"/>
</dbReference>
<name>A0ABP9T9Z5_9ACTN</name>
<gene>
    <name evidence="3" type="ORF">GCM10023323_59700</name>
</gene>
<accession>A0ABP9T9Z5</accession>
<feature type="region of interest" description="Disordered" evidence="1">
    <location>
        <begin position="1"/>
        <end position="24"/>
    </location>
</feature>
<dbReference type="Proteomes" id="UP001499878">
    <property type="component" value="Unassembled WGS sequence"/>
</dbReference>